<dbReference type="GO" id="GO:0016740">
    <property type="term" value="F:transferase activity"/>
    <property type="evidence" value="ECO:0007669"/>
    <property type="project" value="UniProtKB-KW"/>
</dbReference>
<keyword evidence="3" id="KW-0808">Transferase</keyword>
<proteinExistence type="predicted"/>
<evidence type="ECO:0000256" key="1">
    <source>
        <dbReference type="SAM" id="Coils"/>
    </source>
</evidence>
<gene>
    <name evidence="3" type="ORF">BJY20_002304</name>
</gene>
<comment type="caution">
    <text evidence="3">The sequence shown here is derived from an EMBL/GenBank/DDBJ whole genome shotgun (WGS) entry which is preliminary data.</text>
</comment>
<sequence>MTEAAIAQLKRHGADVTLIAGDPELSAEYYQVRTIRRLGFRQVARPRKLRMLSELDSALSGEADVPKSMAPAVDAVRVADAVVIAGGGNLNSNGEHHLFERLALKRMAEFFGVPLFLSSQTVGPKLSTRDKEVVKEIARYATVVGVREQSSARLMKDLVRNPKKIVLTFDDAVLVPHMAGSSVPTVDLDLPDRYVVGSFTYHVGTTELTGKDYYRTIASALDQIVSTCDVDIVLLPHMGHLGVGETKGRDCAGHARIAGFMTSPRVHQLPVLSAAQTVSVTAGADFTVSTRYHPVVFGPAVGTPAIGLVTSHYTMTRMHGVLENFGLGTFAVPFEGWDLFGPKIIEALAADREELTGHLADVGTAAVRYQTAWWDGIADRIRRSGGVMKDDLPTLPTYDWGTRADRESFSAFKGVHDALNRTRQRLSLDAAEQAREVEDLTQQIGALAQESRRLKQNLAARAKETATSRESLQQQIDELRERQRPPGAALRDGVRRRVRRWKREKAVRTRGG</sequence>
<dbReference type="PANTHER" id="PTHR36836">
    <property type="entry name" value="COLANIC ACID BIOSYNTHESIS PROTEIN WCAK"/>
    <property type="match status" value="1"/>
</dbReference>
<accession>A0A852VPL9</accession>
<keyword evidence="1" id="KW-0175">Coiled coil</keyword>
<protein>
    <submittedName>
        <fullName evidence="3">Polysaccharide pyruvyl transferase WcaK-like protein</fullName>
    </submittedName>
</protein>
<dbReference type="Proteomes" id="UP000554054">
    <property type="component" value="Unassembled WGS sequence"/>
</dbReference>
<feature type="coiled-coil region" evidence="1">
    <location>
        <begin position="423"/>
        <end position="482"/>
    </location>
</feature>
<dbReference type="EMBL" id="JACCAE010000001">
    <property type="protein sequence ID" value="NYF98912.1"/>
    <property type="molecule type" value="Genomic_DNA"/>
</dbReference>
<keyword evidence="4" id="KW-1185">Reference proteome</keyword>
<name>A0A852VPL9_9MICO</name>
<feature type="domain" description="Polysaccharide pyruvyl transferase" evidence="2">
    <location>
        <begin position="2"/>
        <end position="311"/>
    </location>
</feature>
<dbReference type="Pfam" id="PF04230">
    <property type="entry name" value="PS_pyruv_trans"/>
    <property type="match status" value="1"/>
</dbReference>
<reference evidence="3 4" key="1">
    <citation type="submission" date="2020-07" db="EMBL/GenBank/DDBJ databases">
        <title>Sequencing the genomes of 1000 actinobacteria strains.</title>
        <authorList>
            <person name="Klenk H.-P."/>
        </authorList>
    </citation>
    <scope>NUCLEOTIDE SEQUENCE [LARGE SCALE GENOMIC DNA]</scope>
    <source>
        <strain evidence="3 4">DSM 26154</strain>
    </source>
</reference>
<dbReference type="InterPro" id="IPR007345">
    <property type="entry name" value="Polysacch_pyruvyl_Trfase"/>
</dbReference>
<dbReference type="PANTHER" id="PTHR36836:SF1">
    <property type="entry name" value="COLANIC ACID BIOSYNTHESIS PROTEIN WCAK"/>
    <property type="match status" value="1"/>
</dbReference>
<organism evidence="3 4">
    <name type="scientific">Janibacter cremeus</name>
    <dbReference type="NCBI Taxonomy" id="1285192"/>
    <lineage>
        <taxon>Bacteria</taxon>
        <taxon>Bacillati</taxon>
        <taxon>Actinomycetota</taxon>
        <taxon>Actinomycetes</taxon>
        <taxon>Micrococcales</taxon>
        <taxon>Intrasporangiaceae</taxon>
        <taxon>Janibacter</taxon>
    </lineage>
</organism>
<dbReference type="AlphaFoldDB" id="A0A852VPL9"/>
<evidence type="ECO:0000313" key="3">
    <source>
        <dbReference type="EMBL" id="NYF98912.1"/>
    </source>
</evidence>
<evidence type="ECO:0000313" key="4">
    <source>
        <dbReference type="Proteomes" id="UP000554054"/>
    </source>
</evidence>
<evidence type="ECO:0000259" key="2">
    <source>
        <dbReference type="Pfam" id="PF04230"/>
    </source>
</evidence>